<protein>
    <recommendedName>
        <fullName evidence="14">EF-hand domain-containing protein</fullName>
    </recommendedName>
</protein>
<keyword evidence="5" id="KW-0479">Metal-binding</keyword>
<dbReference type="Gene3D" id="1.10.238.10">
    <property type="entry name" value="EF-hand"/>
    <property type="match status" value="1"/>
</dbReference>
<dbReference type="InterPro" id="IPR018247">
    <property type="entry name" value="EF_Hand_1_Ca_BS"/>
</dbReference>
<dbReference type="GO" id="GO:0036444">
    <property type="term" value="P:calcium import into the mitochondrion"/>
    <property type="evidence" value="ECO:0007669"/>
    <property type="project" value="TreeGrafter"/>
</dbReference>
<evidence type="ECO:0000313" key="16">
    <source>
        <dbReference type="Proteomes" id="UP000054937"/>
    </source>
</evidence>
<evidence type="ECO:0000256" key="5">
    <source>
        <dbReference type="ARBA" id="ARBA00022723"/>
    </source>
</evidence>
<proteinExistence type="inferred from homology"/>
<dbReference type="GO" id="GO:1990246">
    <property type="term" value="C:uniplex complex"/>
    <property type="evidence" value="ECO:0007669"/>
    <property type="project" value="TreeGrafter"/>
</dbReference>
<dbReference type="InterPro" id="IPR039800">
    <property type="entry name" value="MICU1/2/3"/>
</dbReference>
<evidence type="ECO:0000256" key="13">
    <source>
        <dbReference type="ARBA" id="ARBA00038333"/>
    </source>
</evidence>
<keyword evidence="6" id="KW-0677">Repeat</keyword>
<evidence type="ECO:0000256" key="11">
    <source>
        <dbReference type="ARBA" id="ARBA00023128"/>
    </source>
</evidence>
<accession>A0A0V0QY46</accession>
<keyword evidence="16" id="KW-1185">Reference proteome</keyword>
<evidence type="ECO:0000256" key="4">
    <source>
        <dbReference type="ARBA" id="ARBA00022568"/>
    </source>
</evidence>
<evidence type="ECO:0000256" key="1">
    <source>
        <dbReference type="ARBA" id="ARBA00004273"/>
    </source>
</evidence>
<keyword evidence="10" id="KW-0406">Ion transport</keyword>
<dbReference type="Pfam" id="PF13833">
    <property type="entry name" value="EF-hand_8"/>
    <property type="match status" value="1"/>
</dbReference>
<dbReference type="AlphaFoldDB" id="A0A0V0QY46"/>
<reference evidence="15 16" key="1">
    <citation type="journal article" date="2015" name="Sci. Rep.">
        <title>Genome of the facultative scuticociliatosis pathogen Pseudocohnilembus persalinus provides insight into its virulence through horizontal gene transfer.</title>
        <authorList>
            <person name="Xiong J."/>
            <person name="Wang G."/>
            <person name="Cheng J."/>
            <person name="Tian M."/>
            <person name="Pan X."/>
            <person name="Warren A."/>
            <person name="Jiang C."/>
            <person name="Yuan D."/>
            <person name="Miao W."/>
        </authorList>
    </citation>
    <scope>NUCLEOTIDE SEQUENCE [LARGE SCALE GENOMIC DNA]</scope>
    <source>
        <strain evidence="15">36N120E</strain>
    </source>
</reference>
<dbReference type="PANTHER" id="PTHR12294">
    <property type="entry name" value="EF HAND DOMAIN FAMILY A1,A2-RELATED"/>
    <property type="match status" value="1"/>
</dbReference>
<sequence>MLVDKQMQDFLKPQKNNFFHQSYNINTNNSNNLNDLCSQSHYRPYRSYYTGGQRHEQQSPVKMQKIFKPRNSNLIQTFEKDDCNFYDNDNDDDKCYVIDYAFIDKLTLSDPRLQGAYAEELLNNPNLDIEFLIEQDPDYFHHIFGNCACAKCTCKKCKCRHNKPRLSYKSGYNTAYSLDFSQKSGGTQNSQYKTPALNQTHYNNLYLIKVKLNDKFRNDYDPNWKFKAPQHKSTVNSRVNFKTNYSTDFKKGQNGKYYEYENVARNFTKTENTEHEIHLYDKKWVVEIPHFKDQYECQSTINFLTDNNIYASLVPSLQLNKEPDENHGIQKRRFRIYNLDHENQLCIELAEYKIEPYEVPQMYTPWDFDGKRILILEYLKYPPTKNIIRGEYENKIRRHSPPEKIFEVFASQAGDDHKLYMSHYDLFKAICPFNYSTKEISDEEQKDFSSTNLSNFADIDGDGMISLYEYYLVVCLIQANRDDIKQWFREKNQEKDPKLQDTITKEQLIQFYNQLQQKSKTKLTITKMPDPRKVQLTKQEFEETVKKLTEKLFKERQNNILPLKEFLKMREDLLKDILKYEFNSFPHNSKGNITGEDFAKSLISFLDVNQVKKYLKLLEDVKFNGEINFTDYYVFQKFLQDNMNSLNQVIEEKGVITRKKLKKLIESYHQKLQLKSNPDQIDIFIKILDIDRSGKIEPQEFCGIVTNRAFYGSGDSDNSLAIPFVGLKEQFIKWLHKGERIWEIIKE</sequence>
<comment type="subcellular location">
    <subcellularLocation>
        <location evidence="1">Mitochondrion inner membrane</location>
    </subcellularLocation>
    <subcellularLocation>
        <location evidence="2">Mitochondrion intermembrane space</location>
    </subcellularLocation>
</comment>
<comment type="caution">
    <text evidence="15">The sequence shown here is derived from an EMBL/GenBank/DDBJ whole genome shotgun (WGS) entry which is preliminary data.</text>
</comment>
<gene>
    <name evidence="15" type="ORF">PPERSA_00336</name>
</gene>
<keyword evidence="4" id="KW-0109">Calcium transport</keyword>
<dbReference type="InterPro" id="IPR002048">
    <property type="entry name" value="EF_hand_dom"/>
</dbReference>
<dbReference type="SUPFAM" id="SSF47473">
    <property type="entry name" value="EF-hand"/>
    <property type="match status" value="2"/>
</dbReference>
<evidence type="ECO:0000259" key="14">
    <source>
        <dbReference type="PROSITE" id="PS50222"/>
    </source>
</evidence>
<evidence type="ECO:0000256" key="10">
    <source>
        <dbReference type="ARBA" id="ARBA00023065"/>
    </source>
</evidence>
<evidence type="ECO:0000313" key="15">
    <source>
        <dbReference type="EMBL" id="KRX07179.1"/>
    </source>
</evidence>
<evidence type="ECO:0000256" key="2">
    <source>
        <dbReference type="ARBA" id="ARBA00004569"/>
    </source>
</evidence>
<name>A0A0V0QY46_PSEPJ</name>
<feature type="domain" description="EF-hand" evidence="14">
    <location>
        <begin position="676"/>
        <end position="711"/>
    </location>
</feature>
<keyword evidence="9" id="KW-0809">Transit peptide</keyword>
<comment type="similarity">
    <text evidence="13">Belongs to the MICU1 family. MICU1 subfamily.</text>
</comment>
<organism evidence="15 16">
    <name type="scientific">Pseudocohnilembus persalinus</name>
    <name type="common">Ciliate</name>
    <dbReference type="NCBI Taxonomy" id="266149"/>
    <lineage>
        <taxon>Eukaryota</taxon>
        <taxon>Sar</taxon>
        <taxon>Alveolata</taxon>
        <taxon>Ciliophora</taxon>
        <taxon>Intramacronucleata</taxon>
        <taxon>Oligohymenophorea</taxon>
        <taxon>Scuticociliatia</taxon>
        <taxon>Philasterida</taxon>
        <taxon>Pseudocohnilembidae</taxon>
        <taxon>Pseudocohnilembus</taxon>
    </lineage>
</organism>
<dbReference type="PANTHER" id="PTHR12294:SF1">
    <property type="entry name" value="CALCIUM UPTAKE PROTEIN 1, MITOCHONDRIAL"/>
    <property type="match status" value="1"/>
</dbReference>
<dbReference type="GO" id="GO:0005758">
    <property type="term" value="C:mitochondrial intermembrane space"/>
    <property type="evidence" value="ECO:0007669"/>
    <property type="project" value="UniProtKB-SubCell"/>
</dbReference>
<dbReference type="OrthoDB" id="186625at2759"/>
<keyword evidence="11" id="KW-0496">Mitochondrion</keyword>
<dbReference type="GO" id="GO:0051560">
    <property type="term" value="P:mitochondrial calcium ion homeostasis"/>
    <property type="evidence" value="ECO:0007669"/>
    <property type="project" value="TreeGrafter"/>
</dbReference>
<keyword evidence="12" id="KW-0472">Membrane</keyword>
<evidence type="ECO:0000256" key="6">
    <source>
        <dbReference type="ARBA" id="ARBA00022737"/>
    </source>
</evidence>
<dbReference type="EMBL" id="LDAU01000085">
    <property type="protein sequence ID" value="KRX07179.1"/>
    <property type="molecule type" value="Genomic_DNA"/>
</dbReference>
<evidence type="ECO:0000256" key="8">
    <source>
        <dbReference type="ARBA" id="ARBA00022837"/>
    </source>
</evidence>
<keyword evidence="8" id="KW-0106">Calcium</keyword>
<evidence type="ECO:0000256" key="9">
    <source>
        <dbReference type="ARBA" id="ARBA00022946"/>
    </source>
</evidence>
<evidence type="ECO:0000256" key="12">
    <source>
        <dbReference type="ARBA" id="ARBA00023136"/>
    </source>
</evidence>
<dbReference type="PROSITE" id="PS00018">
    <property type="entry name" value="EF_HAND_1"/>
    <property type="match status" value="2"/>
</dbReference>
<dbReference type="InterPro" id="IPR011992">
    <property type="entry name" value="EF-hand-dom_pair"/>
</dbReference>
<dbReference type="Proteomes" id="UP000054937">
    <property type="component" value="Unassembled WGS sequence"/>
</dbReference>
<dbReference type="GO" id="GO:0005509">
    <property type="term" value="F:calcium ion binding"/>
    <property type="evidence" value="ECO:0007669"/>
    <property type="project" value="InterPro"/>
</dbReference>
<evidence type="ECO:0000256" key="7">
    <source>
        <dbReference type="ARBA" id="ARBA00022792"/>
    </source>
</evidence>
<dbReference type="PROSITE" id="PS50222">
    <property type="entry name" value="EF_HAND_2"/>
    <property type="match status" value="1"/>
</dbReference>
<dbReference type="InParanoid" id="A0A0V0QY46"/>
<evidence type="ECO:0000256" key="3">
    <source>
        <dbReference type="ARBA" id="ARBA00022448"/>
    </source>
</evidence>
<keyword evidence="7" id="KW-0999">Mitochondrion inner membrane</keyword>
<keyword evidence="3" id="KW-0813">Transport</keyword>